<keyword evidence="11" id="KW-0915">Sodium</keyword>
<evidence type="ECO:0000256" key="4">
    <source>
        <dbReference type="ARBA" id="ARBA00022692"/>
    </source>
</evidence>
<comment type="caution">
    <text evidence="12">The sequence shown here is derived from an EMBL/GenBank/DDBJ whole genome shotgun (WGS) entry which is preliminary data.</text>
</comment>
<reference evidence="12 13" key="1">
    <citation type="submission" date="2024-04" db="EMBL/GenBank/DDBJ databases">
        <title>Albibacterium profundi sp. nov., isolated from sediment of the Challenger Deep of Mariana Trench.</title>
        <authorList>
            <person name="Wang Y."/>
        </authorList>
    </citation>
    <scope>NUCLEOTIDE SEQUENCE [LARGE SCALE GENOMIC DNA]</scope>
    <source>
        <strain evidence="12 13">RHL897</strain>
    </source>
</reference>
<evidence type="ECO:0000256" key="9">
    <source>
        <dbReference type="ARBA" id="ARBA00035120"/>
    </source>
</evidence>
<comment type="catalytic activity">
    <reaction evidence="10">
        <text>fluoride(in) = fluoride(out)</text>
        <dbReference type="Rhea" id="RHEA:76159"/>
        <dbReference type="ChEBI" id="CHEBI:17051"/>
    </reaction>
    <physiologicalReaction direction="left-to-right" evidence="10">
        <dbReference type="Rhea" id="RHEA:76160"/>
    </physiologicalReaction>
</comment>
<keyword evidence="5 11" id="KW-1133">Transmembrane helix</keyword>
<name>A0ABV5CBL2_9SPHI</name>
<dbReference type="InterPro" id="IPR003691">
    <property type="entry name" value="FluC"/>
</dbReference>
<keyword evidence="8 11" id="KW-0407">Ion channel</keyword>
<evidence type="ECO:0000256" key="8">
    <source>
        <dbReference type="ARBA" id="ARBA00023303"/>
    </source>
</evidence>
<dbReference type="RefSeq" id="WP_375556492.1">
    <property type="nucleotide sequence ID" value="NZ_JBBVGT010000002.1"/>
</dbReference>
<dbReference type="NCBIfam" id="TIGR00494">
    <property type="entry name" value="crcB"/>
    <property type="match status" value="1"/>
</dbReference>
<evidence type="ECO:0000256" key="1">
    <source>
        <dbReference type="ARBA" id="ARBA00004651"/>
    </source>
</evidence>
<keyword evidence="2 11" id="KW-1003">Cell membrane</keyword>
<feature type="transmembrane region" description="Helical" evidence="11">
    <location>
        <begin position="33"/>
        <end position="54"/>
    </location>
</feature>
<keyword evidence="6 11" id="KW-0406">Ion transport</keyword>
<protein>
    <recommendedName>
        <fullName evidence="11">Fluoride-specific ion channel FluC</fullName>
    </recommendedName>
</protein>
<keyword evidence="11" id="KW-0479">Metal-binding</keyword>
<evidence type="ECO:0000256" key="6">
    <source>
        <dbReference type="ARBA" id="ARBA00023065"/>
    </source>
</evidence>
<keyword evidence="11" id="KW-0813">Transport</keyword>
<accession>A0ABV5CBL2</accession>
<evidence type="ECO:0000256" key="5">
    <source>
        <dbReference type="ARBA" id="ARBA00022989"/>
    </source>
</evidence>
<evidence type="ECO:0000313" key="13">
    <source>
        <dbReference type="Proteomes" id="UP001580928"/>
    </source>
</evidence>
<dbReference type="Pfam" id="PF02537">
    <property type="entry name" value="CRCB"/>
    <property type="match status" value="1"/>
</dbReference>
<proteinExistence type="inferred from homology"/>
<evidence type="ECO:0000256" key="2">
    <source>
        <dbReference type="ARBA" id="ARBA00022475"/>
    </source>
</evidence>
<evidence type="ECO:0000313" key="12">
    <source>
        <dbReference type="EMBL" id="MFB5944934.1"/>
    </source>
</evidence>
<dbReference type="PANTHER" id="PTHR28259:SF1">
    <property type="entry name" value="FLUORIDE EXPORT PROTEIN 1-RELATED"/>
    <property type="match status" value="1"/>
</dbReference>
<comment type="subcellular location">
    <subcellularLocation>
        <location evidence="1 11">Cell membrane</location>
        <topology evidence="1 11">Multi-pass membrane protein</topology>
    </subcellularLocation>
</comment>
<feature type="binding site" evidence="11">
    <location>
        <position position="79"/>
    </location>
    <ligand>
        <name>Na(+)</name>
        <dbReference type="ChEBI" id="CHEBI:29101"/>
        <note>structural</note>
    </ligand>
</feature>
<evidence type="ECO:0000256" key="7">
    <source>
        <dbReference type="ARBA" id="ARBA00023136"/>
    </source>
</evidence>
<dbReference type="EMBL" id="JBBVGT010000002">
    <property type="protein sequence ID" value="MFB5944934.1"/>
    <property type="molecule type" value="Genomic_DNA"/>
</dbReference>
<feature type="transmembrane region" description="Helical" evidence="11">
    <location>
        <begin position="66"/>
        <end position="84"/>
    </location>
</feature>
<organism evidence="12 13">
    <name type="scientific">Albibacterium profundi</name>
    <dbReference type="NCBI Taxonomy" id="3134906"/>
    <lineage>
        <taxon>Bacteria</taxon>
        <taxon>Pseudomonadati</taxon>
        <taxon>Bacteroidota</taxon>
        <taxon>Sphingobacteriia</taxon>
        <taxon>Sphingobacteriales</taxon>
        <taxon>Sphingobacteriaceae</taxon>
        <taxon>Albibacterium</taxon>
    </lineage>
</organism>
<comment type="activity regulation">
    <text evidence="11">Na(+) is not transported, but it plays an essential structural role and its presence is essential for fluoride channel function.</text>
</comment>
<keyword evidence="7 11" id="KW-0472">Membrane</keyword>
<keyword evidence="3" id="KW-0997">Cell inner membrane</keyword>
<comment type="function">
    <text evidence="11">Fluoride-specific ion channel. Important for reducing fluoride concentration in the cell, thus reducing its toxicity.</text>
</comment>
<dbReference type="HAMAP" id="MF_00454">
    <property type="entry name" value="FluC"/>
    <property type="match status" value="1"/>
</dbReference>
<dbReference type="Proteomes" id="UP001580928">
    <property type="component" value="Unassembled WGS sequence"/>
</dbReference>
<comment type="similarity">
    <text evidence="9 11">Belongs to the fluoride channel Fluc/FEX (TC 1.A.43) family.</text>
</comment>
<sequence>MLKQILLVGLGGGIGSILRFLTSVVTQKYNSSLFPLATFAVNILGCFLIGLLIGSLSSSIQNNQNLRLLLITGFCGGYTTFSTFASENFSLLQNQYYGTAALYIGTSIIGGLIAVWLGLTLAK</sequence>
<feature type="transmembrane region" description="Helical" evidence="11">
    <location>
        <begin position="96"/>
        <end position="119"/>
    </location>
</feature>
<feature type="transmembrane region" description="Helical" evidence="11">
    <location>
        <begin position="5"/>
        <end position="21"/>
    </location>
</feature>
<gene>
    <name evidence="11 12" type="primary">crcB</name>
    <name evidence="11" type="synonym">fluC</name>
    <name evidence="12" type="ORF">WKR92_03730</name>
</gene>
<dbReference type="PANTHER" id="PTHR28259">
    <property type="entry name" value="FLUORIDE EXPORT PROTEIN 1-RELATED"/>
    <property type="match status" value="1"/>
</dbReference>
<evidence type="ECO:0000256" key="10">
    <source>
        <dbReference type="ARBA" id="ARBA00035585"/>
    </source>
</evidence>
<evidence type="ECO:0000256" key="11">
    <source>
        <dbReference type="HAMAP-Rule" id="MF_00454"/>
    </source>
</evidence>
<keyword evidence="4 11" id="KW-0812">Transmembrane</keyword>
<feature type="binding site" evidence="11">
    <location>
        <position position="76"/>
    </location>
    <ligand>
        <name>Na(+)</name>
        <dbReference type="ChEBI" id="CHEBI:29101"/>
        <note>structural</note>
    </ligand>
</feature>
<keyword evidence="13" id="KW-1185">Reference proteome</keyword>
<evidence type="ECO:0000256" key="3">
    <source>
        <dbReference type="ARBA" id="ARBA00022519"/>
    </source>
</evidence>